<dbReference type="EMBL" id="MBLM01000036">
    <property type="protein sequence ID" value="OHV43230.1"/>
    <property type="molecule type" value="Genomic_DNA"/>
</dbReference>
<keyword evidence="2" id="KW-0812">Transmembrane</keyword>
<dbReference type="AlphaFoldDB" id="A0A1S1RAL8"/>
<keyword evidence="4" id="KW-1185">Reference proteome</keyword>
<feature type="compositionally biased region" description="Gly residues" evidence="1">
    <location>
        <begin position="184"/>
        <end position="200"/>
    </location>
</feature>
<evidence type="ECO:0000256" key="1">
    <source>
        <dbReference type="SAM" id="MobiDB-lite"/>
    </source>
</evidence>
<proteinExistence type="predicted"/>
<protein>
    <submittedName>
        <fullName evidence="3">Uncharacterized protein</fullName>
    </submittedName>
</protein>
<dbReference type="Proteomes" id="UP000179627">
    <property type="component" value="Unassembled WGS sequence"/>
</dbReference>
<comment type="caution">
    <text evidence="3">The sequence shown here is derived from an EMBL/GenBank/DDBJ whole genome shotgun (WGS) entry which is preliminary data.</text>
</comment>
<sequence length="210" mass="21765">MRFLAERGPFCRTCGTALLRAMTSRTLWQGWWGIGSLLITPVVLGLNLTSRSKIAKLPPPGPPRAPRPPEQRPLTRRPEVLGLLVPLAVVGVLIAAVAVSQPGAGQAGSGDCVRRDGDDIAVVECASPDAQYVVLTRIDGRSDALCDLWARTTASYTQTGPGTDFVLCLGPVPGTRGEVPAGPGQDGPPGDDGGRPGGGVTRNASITAEP</sequence>
<dbReference type="OrthoDB" id="3298677at2"/>
<gene>
    <name evidence="3" type="ORF">CC117_11520</name>
</gene>
<accession>A0A1S1RAL8</accession>
<feature type="region of interest" description="Disordered" evidence="1">
    <location>
        <begin position="174"/>
        <end position="210"/>
    </location>
</feature>
<reference evidence="4" key="1">
    <citation type="submission" date="2016-07" db="EMBL/GenBank/DDBJ databases">
        <title>Sequence Frankia sp. strain CcI1.17.</title>
        <authorList>
            <person name="Ghodhbane-Gtari F."/>
            <person name="Swanson E."/>
            <person name="Gueddou A."/>
            <person name="Morris K."/>
            <person name="Hezbri K."/>
            <person name="Ktari A."/>
            <person name="Nouioui I."/>
            <person name="Abebe-Akele F."/>
            <person name="Simpson S."/>
            <person name="Thomas K."/>
            <person name="Gtari M."/>
            <person name="Tisa L.S."/>
            <person name="Hurst S."/>
        </authorList>
    </citation>
    <scope>NUCLEOTIDE SEQUENCE [LARGE SCALE GENOMIC DNA]</scope>
    <source>
        <strain evidence="4">Cc1.17</strain>
    </source>
</reference>
<keyword evidence="2" id="KW-0472">Membrane</keyword>
<evidence type="ECO:0000313" key="3">
    <source>
        <dbReference type="EMBL" id="OHV43230.1"/>
    </source>
</evidence>
<feature type="transmembrane region" description="Helical" evidence="2">
    <location>
        <begin position="30"/>
        <end position="48"/>
    </location>
</feature>
<feature type="transmembrane region" description="Helical" evidence="2">
    <location>
        <begin position="80"/>
        <end position="99"/>
    </location>
</feature>
<feature type="compositionally biased region" description="Pro residues" evidence="1">
    <location>
        <begin position="57"/>
        <end position="68"/>
    </location>
</feature>
<dbReference type="RefSeq" id="WP_071082803.1">
    <property type="nucleotide sequence ID" value="NZ_MBLM01000036.1"/>
</dbReference>
<feature type="region of interest" description="Disordered" evidence="1">
    <location>
        <begin position="54"/>
        <end position="75"/>
    </location>
</feature>
<keyword evidence="2" id="KW-1133">Transmembrane helix</keyword>
<organism evidence="3 4">
    <name type="scientific">Parafrankia colletiae</name>
    <dbReference type="NCBI Taxonomy" id="573497"/>
    <lineage>
        <taxon>Bacteria</taxon>
        <taxon>Bacillati</taxon>
        <taxon>Actinomycetota</taxon>
        <taxon>Actinomycetes</taxon>
        <taxon>Frankiales</taxon>
        <taxon>Frankiaceae</taxon>
        <taxon>Parafrankia</taxon>
    </lineage>
</organism>
<name>A0A1S1RAL8_9ACTN</name>
<evidence type="ECO:0000256" key="2">
    <source>
        <dbReference type="SAM" id="Phobius"/>
    </source>
</evidence>
<evidence type="ECO:0000313" key="4">
    <source>
        <dbReference type="Proteomes" id="UP000179627"/>
    </source>
</evidence>